<reference evidence="7 8" key="1">
    <citation type="submission" date="2021-12" db="EMBL/GenBank/DDBJ databases">
        <title>Sinirhodobacter sp. WL0062 is a bacterium isolated from seawater.</title>
        <authorList>
            <person name="Wang L."/>
            <person name="He W."/>
            <person name="Zhang D.-F."/>
        </authorList>
    </citation>
    <scope>NUCLEOTIDE SEQUENCE [LARGE SCALE GENOMIC DNA]</scope>
    <source>
        <strain evidence="7 8">WL0062</strain>
    </source>
</reference>
<dbReference type="EMBL" id="JAJUOS010000001">
    <property type="protein sequence ID" value="MCE5972043.1"/>
    <property type="molecule type" value="Genomic_DNA"/>
</dbReference>
<gene>
    <name evidence="7" type="ORF">LZA78_00875</name>
</gene>
<dbReference type="RefSeq" id="WP_233675072.1">
    <property type="nucleotide sequence ID" value="NZ_JAJUOS010000001.1"/>
</dbReference>
<keyword evidence="8" id="KW-1185">Reference proteome</keyword>
<dbReference type="PANTHER" id="PTHR34990:SF2">
    <property type="entry name" value="BLL8164 PROTEIN"/>
    <property type="match status" value="1"/>
</dbReference>
<sequence length="260" mass="29313">MQHASPKLSARSLFISDLHLGARGSRAASILEFLQGVEAQRIYLVGDILDIWHPAAVHWSETHDAIIDWFGAQVAAGREVIYLYGNHDREMRVNFPRPLPAITVAERVTHEAADGRRYLVLHGDQCDMRILRWHLMTRIGSRCDALLRRIDQWLRRRRNLSEGERSLIQIALAGINHLLAMGDGFEGRLRALARDSGHDGIICGHSHKPALREEDGAIYANCGDWVDSMTALIELEDGRLQLLEWSPEAIPASNLREQLA</sequence>
<evidence type="ECO:0000313" key="8">
    <source>
        <dbReference type="Proteomes" id="UP001521181"/>
    </source>
</evidence>
<dbReference type="Proteomes" id="UP001521181">
    <property type="component" value="Unassembled WGS sequence"/>
</dbReference>
<comment type="caution">
    <text evidence="7">The sequence shown here is derived from an EMBL/GenBank/DDBJ whole genome shotgun (WGS) entry which is preliminary data.</text>
</comment>
<dbReference type="CDD" id="cd07398">
    <property type="entry name" value="MPP_YbbF-LpxH"/>
    <property type="match status" value="1"/>
</dbReference>
<evidence type="ECO:0000256" key="2">
    <source>
        <dbReference type="ARBA" id="ARBA00022519"/>
    </source>
</evidence>
<dbReference type="InterPro" id="IPR043461">
    <property type="entry name" value="LpxH-like"/>
</dbReference>
<keyword evidence="5" id="KW-0464">Manganese</keyword>
<dbReference type="InterPro" id="IPR029052">
    <property type="entry name" value="Metallo-depent_PP-like"/>
</dbReference>
<evidence type="ECO:0000256" key="4">
    <source>
        <dbReference type="ARBA" id="ARBA00023136"/>
    </source>
</evidence>
<organism evidence="7 8">
    <name type="scientific">Rhodobacter flavimaris</name>
    <dbReference type="NCBI Taxonomy" id="2907145"/>
    <lineage>
        <taxon>Bacteria</taxon>
        <taxon>Pseudomonadati</taxon>
        <taxon>Pseudomonadota</taxon>
        <taxon>Alphaproteobacteria</taxon>
        <taxon>Rhodobacterales</taxon>
        <taxon>Rhodobacter group</taxon>
        <taxon>Rhodobacter</taxon>
    </lineage>
</organism>
<dbReference type="Pfam" id="PF00149">
    <property type="entry name" value="Metallophos"/>
    <property type="match status" value="1"/>
</dbReference>
<evidence type="ECO:0000256" key="3">
    <source>
        <dbReference type="ARBA" id="ARBA00022723"/>
    </source>
</evidence>
<protein>
    <submittedName>
        <fullName evidence="7">UDP-2,3-diacylglucosamine diphosphatase</fullName>
    </submittedName>
</protein>
<dbReference type="SUPFAM" id="SSF56300">
    <property type="entry name" value="Metallo-dependent phosphatases"/>
    <property type="match status" value="1"/>
</dbReference>
<evidence type="ECO:0000256" key="5">
    <source>
        <dbReference type="ARBA" id="ARBA00023211"/>
    </source>
</evidence>
<dbReference type="PANTHER" id="PTHR34990">
    <property type="entry name" value="UDP-2,3-DIACYLGLUCOSAMINE HYDROLASE-RELATED"/>
    <property type="match status" value="1"/>
</dbReference>
<evidence type="ECO:0000256" key="1">
    <source>
        <dbReference type="ARBA" id="ARBA00022475"/>
    </source>
</evidence>
<evidence type="ECO:0000259" key="6">
    <source>
        <dbReference type="Pfam" id="PF00149"/>
    </source>
</evidence>
<keyword evidence="4" id="KW-0472">Membrane</keyword>
<dbReference type="InterPro" id="IPR004843">
    <property type="entry name" value="Calcineurin-like_PHP"/>
</dbReference>
<accession>A0ABS8YQT2</accession>
<keyword evidence="1" id="KW-1003">Cell membrane</keyword>
<keyword evidence="2" id="KW-0997">Cell inner membrane</keyword>
<dbReference type="Gene3D" id="3.60.21.10">
    <property type="match status" value="1"/>
</dbReference>
<name>A0ABS8YQT2_9RHOB</name>
<keyword evidence="3" id="KW-0479">Metal-binding</keyword>
<evidence type="ECO:0000313" key="7">
    <source>
        <dbReference type="EMBL" id="MCE5972043.1"/>
    </source>
</evidence>
<proteinExistence type="predicted"/>
<feature type="domain" description="Calcineurin-like phosphoesterase" evidence="6">
    <location>
        <begin position="11"/>
        <end position="209"/>
    </location>
</feature>